<name>A0ABQ5GFR5_9ASTR</name>
<reference evidence="1" key="1">
    <citation type="journal article" date="2022" name="Int. J. Mol. Sci.">
        <title>Draft Genome of Tanacetum Coccineum: Genomic Comparison of Closely Related Tanacetum-Family Plants.</title>
        <authorList>
            <person name="Yamashiro T."/>
            <person name="Shiraishi A."/>
            <person name="Nakayama K."/>
            <person name="Satake H."/>
        </authorList>
    </citation>
    <scope>NUCLEOTIDE SEQUENCE</scope>
</reference>
<protein>
    <submittedName>
        <fullName evidence="1">Retrovirus-related pol polyprotein from transposon TNT 1-94</fullName>
    </submittedName>
</protein>
<organism evidence="1 2">
    <name type="scientific">Tanacetum coccineum</name>
    <dbReference type="NCBI Taxonomy" id="301880"/>
    <lineage>
        <taxon>Eukaryota</taxon>
        <taxon>Viridiplantae</taxon>
        <taxon>Streptophyta</taxon>
        <taxon>Embryophyta</taxon>
        <taxon>Tracheophyta</taxon>
        <taxon>Spermatophyta</taxon>
        <taxon>Magnoliopsida</taxon>
        <taxon>eudicotyledons</taxon>
        <taxon>Gunneridae</taxon>
        <taxon>Pentapetalae</taxon>
        <taxon>asterids</taxon>
        <taxon>campanulids</taxon>
        <taxon>Asterales</taxon>
        <taxon>Asteraceae</taxon>
        <taxon>Asteroideae</taxon>
        <taxon>Anthemideae</taxon>
        <taxon>Anthemidinae</taxon>
        <taxon>Tanacetum</taxon>
    </lineage>
</organism>
<accession>A0ABQ5GFR5</accession>
<proteinExistence type="predicted"/>
<reference evidence="1" key="2">
    <citation type="submission" date="2022-01" db="EMBL/GenBank/DDBJ databases">
        <authorList>
            <person name="Yamashiro T."/>
            <person name="Shiraishi A."/>
            <person name="Satake H."/>
            <person name="Nakayama K."/>
        </authorList>
    </citation>
    <scope>NUCLEOTIDE SEQUENCE</scope>
</reference>
<evidence type="ECO:0000313" key="2">
    <source>
        <dbReference type="Proteomes" id="UP001151760"/>
    </source>
</evidence>
<evidence type="ECO:0000313" key="1">
    <source>
        <dbReference type="EMBL" id="GJT74349.1"/>
    </source>
</evidence>
<comment type="caution">
    <text evidence="1">The sequence shown here is derived from an EMBL/GenBank/DDBJ whole genome shotgun (WGS) entry which is preliminary data.</text>
</comment>
<dbReference type="Gene3D" id="2.40.70.10">
    <property type="entry name" value="Acid Proteases"/>
    <property type="match status" value="1"/>
</dbReference>
<keyword evidence="2" id="KW-1185">Reference proteome</keyword>
<sequence>MKSGTISSPTFDNSDLAHDVLQNDFRTKEEKDPRSFILSCIIGNTTVSNALTDLGVLISVMSFSMFKRLGLRTPRPDSMVIEMEDKSMQSPKGIVENILVKIDKFIFSVDFVILDIVEDNKVPIILGKPMLTTAHARIGVFDRKISMDVGTKKVVFNVNEGKTPLSVCVLNDFQVPEEFEETKSLEEFLMNDDINEDLGDFLEEIDLLAKIGLGYF</sequence>
<dbReference type="PANTHER" id="PTHR33067">
    <property type="entry name" value="RNA-DIRECTED DNA POLYMERASE-RELATED"/>
    <property type="match status" value="1"/>
</dbReference>
<dbReference type="Proteomes" id="UP001151760">
    <property type="component" value="Unassembled WGS sequence"/>
</dbReference>
<dbReference type="EMBL" id="BQNB010018434">
    <property type="protein sequence ID" value="GJT74349.1"/>
    <property type="molecule type" value="Genomic_DNA"/>
</dbReference>
<dbReference type="InterPro" id="IPR021109">
    <property type="entry name" value="Peptidase_aspartic_dom_sf"/>
</dbReference>
<gene>
    <name evidence="1" type="ORF">Tco_1041074</name>
</gene>
<dbReference type="PANTHER" id="PTHR33067:SF9">
    <property type="entry name" value="RNA-DIRECTED DNA POLYMERASE"/>
    <property type="match status" value="1"/>
</dbReference>
<dbReference type="CDD" id="cd00303">
    <property type="entry name" value="retropepsin_like"/>
    <property type="match status" value="1"/>
</dbReference>
<dbReference type="Pfam" id="PF08284">
    <property type="entry name" value="RVP_2"/>
    <property type="match status" value="1"/>
</dbReference>